<dbReference type="Proteomes" id="UP001347796">
    <property type="component" value="Unassembled WGS sequence"/>
</dbReference>
<evidence type="ECO:0000313" key="2">
    <source>
        <dbReference type="Proteomes" id="UP001347796"/>
    </source>
</evidence>
<reference evidence="1 2" key="1">
    <citation type="submission" date="2024-01" db="EMBL/GenBank/DDBJ databases">
        <title>The genome of the rayed Mediterranean limpet Patella caerulea (Linnaeus, 1758).</title>
        <authorList>
            <person name="Anh-Thu Weber A."/>
            <person name="Halstead-Nussloch G."/>
        </authorList>
    </citation>
    <scope>NUCLEOTIDE SEQUENCE [LARGE SCALE GENOMIC DNA]</scope>
    <source>
        <strain evidence="1">AATW-2023a</strain>
        <tissue evidence="1">Whole specimen</tissue>
    </source>
</reference>
<evidence type="ECO:0000313" key="1">
    <source>
        <dbReference type="EMBL" id="KAK6168734.1"/>
    </source>
</evidence>
<dbReference type="EMBL" id="JAZGQO010000015">
    <property type="protein sequence ID" value="KAK6168734.1"/>
    <property type="molecule type" value="Genomic_DNA"/>
</dbReference>
<name>A0AAN8GJQ5_PATCE</name>
<dbReference type="AlphaFoldDB" id="A0AAN8GJQ5"/>
<keyword evidence="2" id="KW-1185">Reference proteome</keyword>
<organism evidence="1 2">
    <name type="scientific">Patella caerulea</name>
    <name type="common">Rayed Mediterranean limpet</name>
    <dbReference type="NCBI Taxonomy" id="87958"/>
    <lineage>
        <taxon>Eukaryota</taxon>
        <taxon>Metazoa</taxon>
        <taxon>Spiralia</taxon>
        <taxon>Lophotrochozoa</taxon>
        <taxon>Mollusca</taxon>
        <taxon>Gastropoda</taxon>
        <taxon>Patellogastropoda</taxon>
        <taxon>Patelloidea</taxon>
        <taxon>Patellidae</taxon>
        <taxon>Patella</taxon>
    </lineage>
</organism>
<sequence>MSEFKVHHHVSELMNLLSVRSTDTAGAEDYTEMLLKNRTPYITTQVTAHQAKRKIAESSKTPIEFLAKYDELKGKNVRDLDSLVYLLSKLTEDDEANDFLGKNVTDKANGAGLSLTSLEKITGQLPTSGTKMTSQELSEVCSK</sequence>
<proteinExistence type="predicted"/>
<protein>
    <submittedName>
        <fullName evidence="1">Uncharacterized protein</fullName>
    </submittedName>
</protein>
<gene>
    <name evidence="1" type="ORF">SNE40_019919</name>
</gene>
<comment type="caution">
    <text evidence="1">The sequence shown here is derived from an EMBL/GenBank/DDBJ whole genome shotgun (WGS) entry which is preliminary data.</text>
</comment>
<accession>A0AAN8GJQ5</accession>